<evidence type="ECO:0000256" key="4">
    <source>
        <dbReference type="ARBA" id="ARBA00022679"/>
    </source>
</evidence>
<evidence type="ECO:0000259" key="13">
    <source>
        <dbReference type="Pfam" id="PF23539"/>
    </source>
</evidence>
<dbReference type="AlphaFoldDB" id="A0A7K0CT22"/>
<comment type="caution">
    <text evidence="14">The sequence shown here is derived from an EMBL/GenBank/DDBJ whole genome shotgun (WGS) entry which is preliminary data.</text>
</comment>
<keyword evidence="6" id="KW-0418">Kinase</keyword>
<dbReference type="Pfam" id="PF02518">
    <property type="entry name" value="HATPase_c"/>
    <property type="match status" value="1"/>
</dbReference>
<feature type="coiled-coil region" evidence="9">
    <location>
        <begin position="224"/>
        <end position="251"/>
    </location>
</feature>
<dbReference type="InterPro" id="IPR036890">
    <property type="entry name" value="HATPase_C_sf"/>
</dbReference>
<dbReference type="RefSeq" id="WP_323378956.1">
    <property type="nucleotide sequence ID" value="NZ_WEGJ01000063.1"/>
</dbReference>
<proteinExistence type="predicted"/>
<keyword evidence="5" id="KW-0547">Nucleotide-binding</keyword>
<keyword evidence="10" id="KW-0472">Membrane</keyword>
<organism evidence="14 15">
    <name type="scientific">Streptomyces smaragdinus</name>
    <dbReference type="NCBI Taxonomy" id="2585196"/>
    <lineage>
        <taxon>Bacteria</taxon>
        <taxon>Bacillati</taxon>
        <taxon>Actinomycetota</taxon>
        <taxon>Actinomycetes</taxon>
        <taxon>Kitasatosporales</taxon>
        <taxon>Streptomycetaceae</taxon>
        <taxon>Streptomyces</taxon>
    </lineage>
</organism>
<keyword evidence="3" id="KW-0597">Phosphoprotein</keyword>
<evidence type="ECO:0000313" key="15">
    <source>
        <dbReference type="Proteomes" id="UP000466345"/>
    </source>
</evidence>
<dbReference type="InterPro" id="IPR055558">
    <property type="entry name" value="DUF7134"/>
</dbReference>
<reference evidence="14 15" key="1">
    <citation type="submission" date="2019-10" db="EMBL/GenBank/DDBJ databases">
        <title>Streptomyces smaragdinus sp. nov. and Streptomyces fabii sp. nov., isolated from the gut of fungus growing-termite Macrotermes natalensis.</title>
        <authorList>
            <person name="Schwitalla J."/>
            <person name="Benndorf R."/>
            <person name="Martin K."/>
            <person name="De Beer W."/>
            <person name="Kaster A.-K."/>
            <person name="Vollmers J."/>
            <person name="Poulsen M."/>
            <person name="Beemelmanns C."/>
        </authorList>
    </citation>
    <scope>NUCLEOTIDE SEQUENCE [LARGE SCALE GENOMIC DNA]</scope>
    <source>
        <strain evidence="14 15">RB5</strain>
    </source>
</reference>
<accession>A0A7K0CT22</accession>
<evidence type="ECO:0000259" key="11">
    <source>
        <dbReference type="Pfam" id="PF02518"/>
    </source>
</evidence>
<evidence type="ECO:0000256" key="9">
    <source>
        <dbReference type="SAM" id="Coils"/>
    </source>
</evidence>
<dbReference type="GO" id="GO:0005524">
    <property type="term" value="F:ATP binding"/>
    <property type="evidence" value="ECO:0007669"/>
    <property type="project" value="UniProtKB-KW"/>
</dbReference>
<evidence type="ECO:0000256" key="7">
    <source>
        <dbReference type="ARBA" id="ARBA00022840"/>
    </source>
</evidence>
<evidence type="ECO:0000256" key="6">
    <source>
        <dbReference type="ARBA" id="ARBA00022777"/>
    </source>
</evidence>
<name>A0A7K0CT22_9ACTN</name>
<dbReference type="InterPro" id="IPR050482">
    <property type="entry name" value="Sensor_HK_TwoCompSys"/>
</dbReference>
<evidence type="ECO:0000256" key="3">
    <source>
        <dbReference type="ARBA" id="ARBA00022553"/>
    </source>
</evidence>
<keyword evidence="10" id="KW-0812">Transmembrane</keyword>
<dbReference type="Gene3D" id="1.20.5.1930">
    <property type="match status" value="1"/>
</dbReference>
<dbReference type="Pfam" id="PF23539">
    <property type="entry name" value="DUF7134"/>
    <property type="match status" value="1"/>
</dbReference>
<dbReference type="GO" id="GO:0016020">
    <property type="term" value="C:membrane"/>
    <property type="evidence" value="ECO:0007669"/>
    <property type="project" value="InterPro"/>
</dbReference>
<dbReference type="InterPro" id="IPR011712">
    <property type="entry name" value="Sig_transdc_His_kin_sub3_dim/P"/>
</dbReference>
<feature type="domain" description="DUF7134" evidence="13">
    <location>
        <begin position="120"/>
        <end position="231"/>
    </location>
</feature>
<dbReference type="GO" id="GO:0046983">
    <property type="term" value="F:protein dimerization activity"/>
    <property type="evidence" value="ECO:0007669"/>
    <property type="project" value="InterPro"/>
</dbReference>
<feature type="domain" description="Signal transduction histidine kinase subgroup 3 dimerisation and phosphoacceptor" evidence="12">
    <location>
        <begin position="256"/>
        <end position="318"/>
    </location>
</feature>
<feature type="transmembrane region" description="Helical" evidence="10">
    <location>
        <begin position="144"/>
        <end position="160"/>
    </location>
</feature>
<feature type="transmembrane region" description="Helical" evidence="10">
    <location>
        <begin position="191"/>
        <end position="208"/>
    </location>
</feature>
<protein>
    <recommendedName>
        <fullName evidence="2">histidine kinase</fullName>
        <ecNumber evidence="2">2.7.13.3</ecNumber>
    </recommendedName>
</protein>
<sequence length="462" mass="49221">MDSDRWWSARLRSASKRLPFAPAAGRAAGGPLTRWAWVADALLALVLAIGVVSTDLDRVYLRVEDGPSAPWQQKADGPAPPDLAEPPPVCPPPGVPDDRLGVPCIPEEQFRQVMEQKLPDARWWELALGVAAVGPLAARRRRPLLVLWSVLAGTAAFHLGEVNPDSTAVTFAAVLIAVYSAAMYSPHRKTAAASLLLTVVLLWRSHLVPDVSRGMIPLLVLVPVALAANALHAWQQRVRRLQREQEAATSLAVDRERHRIARELHDVVTHNVSMMTIQAGAARKVLDISPGQAREAMLAVEAAGRSAMAELRQVMGLLTMDSAGPDPAAAADLAPQPGLDRLTDLVDRVRATGASVAVRTDGTPVPLAPGVDLAAYRVVQEGLTNAVRHASGAGITVRVAYGEGELRIDVDDSGGVSLGAEGNGRGLIGLRERLAVYGGTLHTGRRPRGGYRIRAVIPLEAT</sequence>
<dbReference type="InterPro" id="IPR003594">
    <property type="entry name" value="HATPase_dom"/>
</dbReference>
<gene>
    <name evidence="14" type="ORF">SRB5_68380</name>
</gene>
<dbReference type="EMBL" id="WEGJ01000063">
    <property type="protein sequence ID" value="MQY16636.1"/>
    <property type="molecule type" value="Genomic_DNA"/>
</dbReference>
<evidence type="ECO:0000256" key="1">
    <source>
        <dbReference type="ARBA" id="ARBA00000085"/>
    </source>
</evidence>
<feature type="domain" description="Histidine kinase/HSP90-like ATPase" evidence="11">
    <location>
        <begin position="373"/>
        <end position="460"/>
    </location>
</feature>
<keyword evidence="4" id="KW-0808">Transferase</keyword>
<dbReference type="PANTHER" id="PTHR24421">
    <property type="entry name" value="NITRATE/NITRITE SENSOR PROTEIN NARX-RELATED"/>
    <property type="match status" value="1"/>
</dbReference>
<dbReference type="SUPFAM" id="SSF55874">
    <property type="entry name" value="ATPase domain of HSP90 chaperone/DNA topoisomerase II/histidine kinase"/>
    <property type="match status" value="1"/>
</dbReference>
<dbReference type="CDD" id="cd16917">
    <property type="entry name" value="HATPase_UhpB-NarQ-NarX-like"/>
    <property type="match status" value="1"/>
</dbReference>
<feature type="transmembrane region" description="Helical" evidence="10">
    <location>
        <begin position="166"/>
        <end position="184"/>
    </location>
</feature>
<dbReference type="Pfam" id="PF07730">
    <property type="entry name" value="HisKA_3"/>
    <property type="match status" value="1"/>
</dbReference>
<keyword evidence="8" id="KW-0902">Two-component regulatory system</keyword>
<dbReference type="GO" id="GO:0000155">
    <property type="term" value="F:phosphorelay sensor kinase activity"/>
    <property type="evidence" value="ECO:0007669"/>
    <property type="project" value="InterPro"/>
</dbReference>
<dbReference type="Gene3D" id="3.30.565.10">
    <property type="entry name" value="Histidine kinase-like ATPase, C-terminal domain"/>
    <property type="match status" value="1"/>
</dbReference>
<dbReference type="EC" id="2.7.13.3" evidence="2"/>
<keyword evidence="15" id="KW-1185">Reference proteome</keyword>
<dbReference type="PANTHER" id="PTHR24421:SF10">
    <property type="entry name" value="NITRATE_NITRITE SENSOR PROTEIN NARQ"/>
    <property type="match status" value="1"/>
</dbReference>
<evidence type="ECO:0000313" key="14">
    <source>
        <dbReference type="EMBL" id="MQY16636.1"/>
    </source>
</evidence>
<feature type="transmembrane region" description="Helical" evidence="10">
    <location>
        <begin position="214"/>
        <end position="234"/>
    </location>
</feature>
<keyword evidence="10" id="KW-1133">Transmembrane helix</keyword>
<evidence type="ECO:0000256" key="5">
    <source>
        <dbReference type="ARBA" id="ARBA00022741"/>
    </source>
</evidence>
<evidence type="ECO:0000256" key="8">
    <source>
        <dbReference type="ARBA" id="ARBA00023012"/>
    </source>
</evidence>
<feature type="transmembrane region" description="Helical" evidence="10">
    <location>
        <begin position="35"/>
        <end position="52"/>
    </location>
</feature>
<evidence type="ECO:0000256" key="2">
    <source>
        <dbReference type="ARBA" id="ARBA00012438"/>
    </source>
</evidence>
<evidence type="ECO:0000256" key="10">
    <source>
        <dbReference type="SAM" id="Phobius"/>
    </source>
</evidence>
<keyword evidence="7" id="KW-0067">ATP-binding</keyword>
<comment type="catalytic activity">
    <reaction evidence="1">
        <text>ATP + protein L-histidine = ADP + protein N-phospho-L-histidine.</text>
        <dbReference type="EC" id="2.7.13.3"/>
    </reaction>
</comment>
<dbReference type="Proteomes" id="UP000466345">
    <property type="component" value="Unassembled WGS sequence"/>
</dbReference>
<keyword evidence="9" id="KW-0175">Coiled coil</keyword>
<evidence type="ECO:0000259" key="12">
    <source>
        <dbReference type="Pfam" id="PF07730"/>
    </source>
</evidence>